<accession>X1KLI9</accession>
<protein>
    <submittedName>
        <fullName evidence="1">Uncharacterized protein</fullName>
    </submittedName>
</protein>
<evidence type="ECO:0000313" key="1">
    <source>
        <dbReference type="EMBL" id="GAH90999.1"/>
    </source>
</evidence>
<reference evidence="1" key="1">
    <citation type="journal article" date="2014" name="Front. Microbiol.">
        <title>High frequency of phylogenetically diverse reductive dehalogenase-homologous genes in deep subseafloor sedimentary metagenomes.</title>
        <authorList>
            <person name="Kawai M."/>
            <person name="Futagami T."/>
            <person name="Toyoda A."/>
            <person name="Takaki Y."/>
            <person name="Nishi S."/>
            <person name="Hori S."/>
            <person name="Arai W."/>
            <person name="Tsubouchi T."/>
            <person name="Morono Y."/>
            <person name="Uchiyama I."/>
            <person name="Ito T."/>
            <person name="Fujiyama A."/>
            <person name="Inagaki F."/>
            <person name="Takami H."/>
        </authorList>
    </citation>
    <scope>NUCLEOTIDE SEQUENCE</scope>
    <source>
        <strain evidence="1">Expedition CK06-06</strain>
    </source>
</reference>
<dbReference type="AlphaFoldDB" id="X1KLI9"/>
<gene>
    <name evidence="1" type="ORF">S06H3_03175</name>
</gene>
<proteinExistence type="predicted"/>
<sequence>MEIIRRLQEGLAGAGVARKRDEFPRTLTETDLIKDTSVVAGKYNLLGTGYVVPAQQEYNVGQGGAGEPMNQGYIYVLINTLASVEIPGKG</sequence>
<dbReference type="EMBL" id="BARV01001004">
    <property type="protein sequence ID" value="GAH90999.1"/>
    <property type="molecule type" value="Genomic_DNA"/>
</dbReference>
<organism evidence="1">
    <name type="scientific">marine sediment metagenome</name>
    <dbReference type="NCBI Taxonomy" id="412755"/>
    <lineage>
        <taxon>unclassified sequences</taxon>
        <taxon>metagenomes</taxon>
        <taxon>ecological metagenomes</taxon>
    </lineage>
</organism>
<comment type="caution">
    <text evidence="1">The sequence shown here is derived from an EMBL/GenBank/DDBJ whole genome shotgun (WGS) entry which is preliminary data.</text>
</comment>
<name>X1KLI9_9ZZZZ</name>